<evidence type="ECO:0000313" key="7">
    <source>
        <dbReference type="Proteomes" id="UP001235064"/>
    </source>
</evidence>
<evidence type="ECO:0000256" key="2">
    <source>
        <dbReference type="ARBA" id="ARBA00008520"/>
    </source>
</evidence>
<organism evidence="6 7">
    <name type="scientific">Microbacterium candidum</name>
    <dbReference type="NCBI Taxonomy" id="3041922"/>
    <lineage>
        <taxon>Bacteria</taxon>
        <taxon>Bacillati</taxon>
        <taxon>Actinomycetota</taxon>
        <taxon>Actinomycetes</taxon>
        <taxon>Micrococcales</taxon>
        <taxon>Microbacteriaceae</taxon>
        <taxon>Microbacterium</taxon>
    </lineage>
</organism>
<gene>
    <name evidence="6" type="ORF">QSV35_00485</name>
</gene>
<dbReference type="EMBL" id="JASXSZ010000001">
    <property type="protein sequence ID" value="MDL9977794.1"/>
    <property type="molecule type" value="Genomic_DNA"/>
</dbReference>
<dbReference type="PANTHER" id="PTHR43649:SF31">
    <property type="entry name" value="SN-GLYCEROL-3-PHOSPHATE-BINDING PERIPLASMIC PROTEIN UGPB"/>
    <property type="match status" value="1"/>
</dbReference>
<accession>A0ABT7MTM1</accession>
<dbReference type="Pfam" id="PF01547">
    <property type="entry name" value="SBP_bac_1"/>
    <property type="match status" value="1"/>
</dbReference>
<evidence type="ECO:0000256" key="4">
    <source>
        <dbReference type="ARBA" id="ARBA00022729"/>
    </source>
</evidence>
<name>A0ABT7MTM1_9MICO</name>
<feature type="chain" id="PRO_5047256594" evidence="5">
    <location>
        <begin position="33"/>
        <end position="447"/>
    </location>
</feature>
<protein>
    <submittedName>
        <fullName evidence="6">Extracellular solute-binding protein</fullName>
    </submittedName>
</protein>
<dbReference type="RefSeq" id="WP_286285584.1">
    <property type="nucleotide sequence ID" value="NZ_JASXSZ010000001.1"/>
</dbReference>
<keyword evidence="7" id="KW-1185">Reference proteome</keyword>
<proteinExistence type="inferred from homology"/>
<reference evidence="6 7" key="1">
    <citation type="submission" date="2023-06" db="EMBL/GenBank/DDBJ databases">
        <title>Microbacterium sp. nov., isolated from a waste landfill.</title>
        <authorList>
            <person name="Wen W."/>
        </authorList>
    </citation>
    <scope>NUCLEOTIDE SEQUENCE [LARGE SCALE GENOMIC DNA]</scope>
    <source>
        <strain evidence="6 7">ASV49</strain>
    </source>
</reference>
<keyword evidence="4 5" id="KW-0732">Signal</keyword>
<dbReference type="InterPro" id="IPR006059">
    <property type="entry name" value="SBP"/>
</dbReference>
<dbReference type="PROSITE" id="PS51257">
    <property type="entry name" value="PROKAR_LIPOPROTEIN"/>
    <property type="match status" value="1"/>
</dbReference>
<dbReference type="Gene3D" id="3.40.190.10">
    <property type="entry name" value="Periplasmic binding protein-like II"/>
    <property type="match status" value="1"/>
</dbReference>
<keyword evidence="3" id="KW-0813">Transport</keyword>
<sequence length="447" mass="47932">MNHILQKRRLRTAAGAAAAIAALALLAGCASATPTQSNSASAFTPVKQDDSAAINVLVDPTRQAAVEAYQKTHPEVKINIETFDGLGLQTKMSLYDKSGSGWPDVVFSPATSDSAWALKSSGGGAQPYAAPLNQGLIPKSTLAGWAQGSLAPCEANGNVYCLRNDIAQTVLWYNKTMLDQWGYTLPTTWEDFQSLGEKIAKEHPGYLVGEFGDANMLDVYFWASRCAVQERTGDPNTIKIDMTSAQCTKTAKMIDALLDSGAMGKQSYFEKGLDGSKMVMAVGPSWFGKYLFDATYKIPAGQIGIADQPQWAGDSTASNGNVGGGIWMVSSHSQNLKNATDLVTWVTSDTGFQKTAPTYPANTAAAQAWLTNPDNINYFATPIAEPFQKAANQVWKGWANTTFLDQDPFKNVVETGINAGKSVESLMPAWQTEQINTAKAAGYTVTK</sequence>
<comment type="subcellular location">
    <subcellularLocation>
        <location evidence="1">Cell envelope</location>
    </subcellularLocation>
</comment>
<dbReference type="InterPro" id="IPR050490">
    <property type="entry name" value="Bact_solute-bd_prot1"/>
</dbReference>
<feature type="signal peptide" evidence="5">
    <location>
        <begin position="1"/>
        <end position="32"/>
    </location>
</feature>
<comment type="similarity">
    <text evidence="2">Belongs to the bacterial solute-binding protein 1 family.</text>
</comment>
<dbReference type="SUPFAM" id="SSF53850">
    <property type="entry name" value="Periplasmic binding protein-like II"/>
    <property type="match status" value="1"/>
</dbReference>
<evidence type="ECO:0000256" key="5">
    <source>
        <dbReference type="SAM" id="SignalP"/>
    </source>
</evidence>
<evidence type="ECO:0000256" key="3">
    <source>
        <dbReference type="ARBA" id="ARBA00022448"/>
    </source>
</evidence>
<comment type="caution">
    <text evidence="6">The sequence shown here is derived from an EMBL/GenBank/DDBJ whole genome shotgun (WGS) entry which is preliminary data.</text>
</comment>
<dbReference type="PANTHER" id="PTHR43649">
    <property type="entry name" value="ARABINOSE-BINDING PROTEIN-RELATED"/>
    <property type="match status" value="1"/>
</dbReference>
<dbReference type="Proteomes" id="UP001235064">
    <property type="component" value="Unassembled WGS sequence"/>
</dbReference>
<evidence type="ECO:0000256" key="1">
    <source>
        <dbReference type="ARBA" id="ARBA00004196"/>
    </source>
</evidence>
<evidence type="ECO:0000313" key="6">
    <source>
        <dbReference type="EMBL" id="MDL9977794.1"/>
    </source>
</evidence>